<dbReference type="Gene3D" id="3.30.420.40">
    <property type="match status" value="2"/>
</dbReference>
<dbReference type="AlphaFoldDB" id="A0A437MT43"/>
<dbReference type="InterPro" id="IPR000577">
    <property type="entry name" value="Carb_kinase_FGGY"/>
</dbReference>
<accession>A0A437MT43</accession>
<dbReference type="SUPFAM" id="SSF53067">
    <property type="entry name" value="Actin-like ATPase domain"/>
    <property type="match status" value="2"/>
</dbReference>
<dbReference type="GO" id="GO:0016301">
    <property type="term" value="F:kinase activity"/>
    <property type="evidence" value="ECO:0007669"/>
    <property type="project" value="UniProtKB-KW"/>
</dbReference>
<evidence type="ECO:0000256" key="2">
    <source>
        <dbReference type="ARBA" id="ARBA00022679"/>
    </source>
</evidence>
<feature type="domain" description="Carbohydrate kinase FGGY C-terminal" evidence="5">
    <location>
        <begin position="259"/>
        <end position="447"/>
    </location>
</feature>
<evidence type="ECO:0000256" key="3">
    <source>
        <dbReference type="ARBA" id="ARBA00022777"/>
    </source>
</evidence>
<reference evidence="6 7" key="1">
    <citation type="submission" date="2019-01" db="EMBL/GenBank/DDBJ databases">
        <authorList>
            <person name="Chen W.-M."/>
        </authorList>
    </citation>
    <scope>NUCLEOTIDE SEQUENCE [LARGE SCALE GENOMIC DNA]</scope>
    <source>
        <strain evidence="6 7">YBJ-36</strain>
    </source>
</reference>
<dbReference type="Pfam" id="PF02782">
    <property type="entry name" value="FGGY_C"/>
    <property type="match status" value="1"/>
</dbReference>
<proteinExistence type="inferred from homology"/>
<protein>
    <submittedName>
        <fullName evidence="6">Carbohydrate kinase</fullName>
    </submittedName>
</protein>
<dbReference type="EMBL" id="SACK01000003">
    <property type="protein sequence ID" value="RVU00819.1"/>
    <property type="molecule type" value="Genomic_DNA"/>
</dbReference>
<dbReference type="RefSeq" id="WP_127704536.1">
    <property type="nucleotide sequence ID" value="NZ_SACK01000003.1"/>
</dbReference>
<evidence type="ECO:0000256" key="1">
    <source>
        <dbReference type="ARBA" id="ARBA00009156"/>
    </source>
</evidence>
<dbReference type="PANTHER" id="PTHR43095">
    <property type="entry name" value="SUGAR KINASE"/>
    <property type="match status" value="1"/>
</dbReference>
<feature type="domain" description="Carbohydrate kinase FGGY N-terminal" evidence="4">
    <location>
        <begin position="3"/>
        <end position="245"/>
    </location>
</feature>
<evidence type="ECO:0000259" key="5">
    <source>
        <dbReference type="Pfam" id="PF02782"/>
    </source>
</evidence>
<keyword evidence="7" id="KW-1185">Reference proteome</keyword>
<keyword evidence="3 6" id="KW-0418">Kinase</keyword>
<dbReference type="OrthoDB" id="9805576at2"/>
<dbReference type="InterPro" id="IPR043129">
    <property type="entry name" value="ATPase_NBD"/>
</dbReference>
<keyword evidence="2" id="KW-0808">Transferase</keyword>
<dbReference type="InterPro" id="IPR050406">
    <property type="entry name" value="FGGY_Carb_Kinase"/>
</dbReference>
<dbReference type="InterPro" id="IPR018484">
    <property type="entry name" value="FGGY_N"/>
</dbReference>
<dbReference type="Proteomes" id="UP000282759">
    <property type="component" value="Unassembled WGS sequence"/>
</dbReference>
<comment type="similarity">
    <text evidence="1">Belongs to the FGGY kinase family.</text>
</comment>
<comment type="caution">
    <text evidence="6">The sequence shown here is derived from an EMBL/GenBank/DDBJ whole genome shotgun (WGS) entry which is preliminary data.</text>
</comment>
<evidence type="ECO:0000313" key="7">
    <source>
        <dbReference type="Proteomes" id="UP000282759"/>
    </source>
</evidence>
<dbReference type="PIRSF" id="PIRSF000538">
    <property type="entry name" value="GlpK"/>
    <property type="match status" value="1"/>
</dbReference>
<dbReference type="Pfam" id="PF00370">
    <property type="entry name" value="FGGY_N"/>
    <property type="match status" value="1"/>
</dbReference>
<gene>
    <name evidence="6" type="ORF">EOD41_09280</name>
</gene>
<dbReference type="CDD" id="cd07809">
    <property type="entry name" value="ASKHA_NBD_FGGY_BaXK-like"/>
    <property type="match status" value="1"/>
</dbReference>
<dbReference type="GO" id="GO:0005975">
    <property type="term" value="P:carbohydrate metabolic process"/>
    <property type="evidence" value="ECO:0007669"/>
    <property type="project" value="InterPro"/>
</dbReference>
<dbReference type="InterPro" id="IPR018485">
    <property type="entry name" value="FGGY_C"/>
</dbReference>
<evidence type="ECO:0000259" key="4">
    <source>
        <dbReference type="Pfam" id="PF00370"/>
    </source>
</evidence>
<organism evidence="6 7">
    <name type="scientific">Mucilaginibacter limnophilus</name>
    <dbReference type="NCBI Taxonomy" id="1932778"/>
    <lineage>
        <taxon>Bacteria</taxon>
        <taxon>Pseudomonadati</taxon>
        <taxon>Bacteroidota</taxon>
        <taxon>Sphingobacteriia</taxon>
        <taxon>Sphingobacteriales</taxon>
        <taxon>Sphingobacteriaceae</taxon>
        <taxon>Mucilaginibacter</taxon>
    </lineage>
</organism>
<sequence length="493" mass="53666">MLLLGIDIGTSSVKVCVVDADTQQIVTSAQYPDEESPIISLQPGWAEQSPAMWWEQMQQALKRCHATGTYNPNDIAAIGIAYQMHGLVLVDKDQNLLRNSIIWCDSRAVEIGDKAFDAIGHDKCLSTMLNSPGNFTASKLAWVKANEPEVYAKIDKIMLPGDYIAMKLTGEITTSESALSEGIFFDFKNNSIAKQVTNYYGFDESLFPPVHPVFSSHGTVLQSMAGQLGIPEGIPVAYKAGDQPNNALSLNVLNPGEVAATAGTSGVIYGVSDKLRFDPQSRVNTFAHVNYAHDLQRLGVLLCINGTGSLYRWTKNLFGTTIGYHQMNDEATQVPLGSNGLRILPFGNGAERMLNNKLVGVHLHHIDLNLHTRAHIFRAVQEGIACAFRYGLDIMRENGMNPTVIRAGRSNLFLSRLFTETFVNVTGVPVELYKNDGSAGAALGAGIGAGIFTSPAEAFSNMQRIDVVEPSGSAMEPVYAEWKALLDRELLIN</sequence>
<evidence type="ECO:0000313" key="6">
    <source>
        <dbReference type="EMBL" id="RVU00819.1"/>
    </source>
</evidence>
<dbReference type="PANTHER" id="PTHR43095:SF5">
    <property type="entry name" value="XYLULOSE KINASE"/>
    <property type="match status" value="1"/>
</dbReference>
<name>A0A437MT43_9SPHI</name>